<dbReference type="Proteomes" id="UP000318297">
    <property type="component" value="Unassembled WGS sequence"/>
</dbReference>
<dbReference type="PRINTS" id="PR01438">
    <property type="entry name" value="UNVRSLSTRESS"/>
</dbReference>
<organism evidence="3 4">
    <name type="scientific">Rudaeicoccus suwonensis</name>
    <dbReference type="NCBI Taxonomy" id="657409"/>
    <lineage>
        <taxon>Bacteria</taxon>
        <taxon>Bacillati</taxon>
        <taxon>Actinomycetota</taxon>
        <taxon>Actinomycetes</taxon>
        <taxon>Micrococcales</taxon>
        <taxon>Dermacoccaceae</taxon>
        <taxon>Rudaeicoccus</taxon>
    </lineage>
</organism>
<comment type="caution">
    <text evidence="3">The sequence shown here is derived from an EMBL/GenBank/DDBJ whole genome shotgun (WGS) entry which is preliminary data.</text>
</comment>
<dbReference type="AlphaFoldDB" id="A0A561EC89"/>
<dbReference type="InterPro" id="IPR014729">
    <property type="entry name" value="Rossmann-like_a/b/a_fold"/>
</dbReference>
<sequence>MEGILRPGSVVVGVDTSSAAMTALDWAAQYAQAVRAPIHLVHGFSHDRPDLGFGMGADAEALLAAGDRVLGRAVNRIQLRDKMIQVTTSHCDGYPSAALVRASADARIVVVGSQGDSLLHLSSLGETAHQIAIHSTSPVAVIRKDSGLESAFNRVTVGVDRSDDSLAALEWAFDEAERTESEVLAVHGWQPNDAKDPSLGHADWASYTEMCRNHIESAIATQQARHPGVKVITEIFQGNPTRALLTESHSSDTVVVGARGTGGFPGLHMGRVAGDVLRHAASPVVVVR</sequence>
<name>A0A561EC89_9MICO</name>
<proteinExistence type="inferred from homology"/>
<dbReference type="OrthoDB" id="6174426at2"/>
<dbReference type="PANTHER" id="PTHR46268:SF6">
    <property type="entry name" value="UNIVERSAL STRESS PROTEIN UP12"/>
    <property type="match status" value="1"/>
</dbReference>
<evidence type="ECO:0000256" key="1">
    <source>
        <dbReference type="ARBA" id="ARBA00008791"/>
    </source>
</evidence>
<evidence type="ECO:0000313" key="3">
    <source>
        <dbReference type="EMBL" id="TWE13226.1"/>
    </source>
</evidence>
<dbReference type="InterPro" id="IPR006016">
    <property type="entry name" value="UspA"/>
</dbReference>
<dbReference type="RefSeq" id="WP_145227648.1">
    <property type="nucleotide sequence ID" value="NZ_VIVQ01000001.1"/>
</dbReference>
<dbReference type="EMBL" id="VIVQ01000001">
    <property type="protein sequence ID" value="TWE13226.1"/>
    <property type="molecule type" value="Genomic_DNA"/>
</dbReference>
<comment type="similarity">
    <text evidence="1">Belongs to the universal stress protein A family.</text>
</comment>
<gene>
    <name evidence="3" type="ORF">BKA23_2055</name>
</gene>
<dbReference type="InterPro" id="IPR006015">
    <property type="entry name" value="Universal_stress_UspA"/>
</dbReference>
<protein>
    <submittedName>
        <fullName evidence="3">Nucleotide-binding universal stress UspA family protein</fullName>
    </submittedName>
</protein>
<feature type="domain" description="UspA" evidence="2">
    <location>
        <begin position="10"/>
        <end position="143"/>
    </location>
</feature>
<feature type="domain" description="UspA" evidence="2">
    <location>
        <begin position="152"/>
        <end position="288"/>
    </location>
</feature>
<evidence type="ECO:0000313" key="4">
    <source>
        <dbReference type="Proteomes" id="UP000318297"/>
    </source>
</evidence>
<dbReference type="PANTHER" id="PTHR46268">
    <property type="entry name" value="STRESS RESPONSE PROTEIN NHAX"/>
    <property type="match status" value="1"/>
</dbReference>
<dbReference type="SUPFAM" id="SSF52402">
    <property type="entry name" value="Adenine nucleotide alpha hydrolases-like"/>
    <property type="match status" value="2"/>
</dbReference>
<evidence type="ECO:0000259" key="2">
    <source>
        <dbReference type="Pfam" id="PF00582"/>
    </source>
</evidence>
<dbReference type="Pfam" id="PF00582">
    <property type="entry name" value="Usp"/>
    <property type="match status" value="2"/>
</dbReference>
<accession>A0A561EC89</accession>
<dbReference type="Gene3D" id="3.40.50.620">
    <property type="entry name" value="HUPs"/>
    <property type="match status" value="2"/>
</dbReference>
<keyword evidence="4" id="KW-1185">Reference proteome</keyword>
<reference evidence="3 4" key="1">
    <citation type="submission" date="2019-06" db="EMBL/GenBank/DDBJ databases">
        <title>Sequencing the genomes of 1000 actinobacteria strains.</title>
        <authorList>
            <person name="Klenk H.-P."/>
        </authorList>
    </citation>
    <scope>NUCLEOTIDE SEQUENCE [LARGE SCALE GENOMIC DNA]</scope>
    <source>
        <strain evidence="3 4">DSM 19560</strain>
    </source>
</reference>